<evidence type="ECO:0000313" key="4">
    <source>
        <dbReference type="Proteomes" id="UP001176941"/>
    </source>
</evidence>
<reference evidence="3" key="1">
    <citation type="submission" date="2023-04" db="EMBL/GenBank/DDBJ databases">
        <authorList>
            <consortium name="ELIXIR-Norway"/>
        </authorList>
    </citation>
    <scope>NUCLEOTIDE SEQUENCE [LARGE SCALE GENOMIC DNA]</scope>
</reference>
<evidence type="ECO:0000256" key="2">
    <source>
        <dbReference type="SAM" id="SignalP"/>
    </source>
</evidence>
<keyword evidence="2" id="KW-0732">Signal</keyword>
<proteinExistence type="predicted"/>
<feature type="compositionally biased region" description="Basic and acidic residues" evidence="1">
    <location>
        <begin position="39"/>
        <end position="49"/>
    </location>
</feature>
<feature type="compositionally biased region" description="Gly residues" evidence="1">
    <location>
        <begin position="50"/>
        <end position="60"/>
    </location>
</feature>
<dbReference type="EMBL" id="OX459957">
    <property type="protein sequence ID" value="CAI9163895.1"/>
    <property type="molecule type" value="Genomic_DNA"/>
</dbReference>
<name>A0ABN8YS52_RANTA</name>
<feature type="region of interest" description="Disordered" evidence="1">
    <location>
        <begin position="29"/>
        <end position="71"/>
    </location>
</feature>
<evidence type="ECO:0000313" key="3">
    <source>
        <dbReference type="EMBL" id="CAI9163895.1"/>
    </source>
</evidence>
<accession>A0ABN8YS52</accession>
<evidence type="ECO:0000256" key="1">
    <source>
        <dbReference type="SAM" id="MobiDB-lite"/>
    </source>
</evidence>
<gene>
    <name evidence="3" type="ORF">MRATA1EN1_LOCUS12857</name>
</gene>
<feature type="chain" id="PRO_5045233930" evidence="2">
    <location>
        <begin position="31"/>
        <end position="136"/>
    </location>
</feature>
<dbReference type="Proteomes" id="UP001176941">
    <property type="component" value="Chromosome 21"/>
</dbReference>
<feature type="region of interest" description="Disordered" evidence="1">
    <location>
        <begin position="96"/>
        <end position="136"/>
    </location>
</feature>
<protein>
    <submittedName>
        <fullName evidence="3">Uncharacterized protein</fullName>
    </submittedName>
</protein>
<feature type="signal peptide" evidence="2">
    <location>
        <begin position="1"/>
        <end position="30"/>
    </location>
</feature>
<sequence length="136" mass="13939">MEKNREGTCVALRLWGLLLLQGAGRGGAAAVDTSGFRPMETDGGKEGGKARTGGLSGGRGRGQEASGSPARCSLPHALQRWAQCWLVLAPGRASWGTGAPPPAPCSLAPHPLLPPTPTQCPHQASGLFRKTKPAPG</sequence>
<organism evidence="3 4">
    <name type="scientific">Rangifer tarandus platyrhynchus</name>
    <name type="common">Svalbard reindeer</name>
    <dbReference type="NCBI Taxonomy" id="3082113"/>
    <lineage>
        <taxon>Eukaryota</taxon>
        <taxon>Metazoa</taxon>
        <taxon>Chordata</taxon>
        <taxon>Craniata</taxon>
        <taxon>Vertebrata</taxon>
        <taxon>Euteleostomi</taxon>
        <taxon>Mammalia</taxon>
        <taxon>Eutheria</taxon>
        <taxon>Laurasiatheria</taxon>
        <taxon>Artiodactyla</taxon>
        <taxon>Ruminantia</taxon>
        <taxon>Pecora</taxon>
        <taxon>Cervidae</taxon>
        <taxon>Odocoileinae</taxon>
        <taxon>Rangifer</taxon>
    </lineage>
</organism>
<keyword evidence="4" id="KW-1185">Reference proteome</keyword>